<dbReference type="Proteomes" id="UP000257076">
    <property type="component" value="Unassembled WGS sequence"/>
</dbReference>
<name>A0A3E0B190_9STAP</name>
<dbReference type="GO" id="GO:0003677">
    <property type="term" value="F:DNA binding"/>
    <property type="evidence" value="ECO:0007669"/>
    <property type="project" value="InterPro"/>
</dbReference>
<dbReference type="NCBIfam" id="TIGR00426">
    <property type="entry name" value="competence protein ComEA helix-hairpin-helix repeat region"/>
    <property type="match status" value="1"/>
</dbReference>
<dbReference type="SMART" id="SM00278">
    <property type="entry name" value="HhH1"/>
    <property type="match status" value="2"/>
</dbReference>
<evidence type="ECO:0000313" key="3">
    <source>
        <dbReference type="EMBL" id="REG25746.1"/>
    </source>
</evidence>
<dbReference type="AlphaFoldDB" id="A0A3E0B190"/>
<keyword evidence="1" id="KW-0812">Transmembrane</keyword>
<dbReference type="GO" id="GO:0006281">
    <property type="term" value="P:DNA repair"/>
    <property type="evidence" value="ECO:0007669"/>
    <property type="project" value="InterPro"/>
</dbReference>
<dbReference type="GO" id="GO:0015628">
    <property type="term" value="P:protein secretion by the type II secretion system"/>
    <property type="evidence" value="ECO:0007669"/>
    <property type="project" value="TreeGrafter"/>
</dbReference>
<keyword evidence="4" id="KW-1185">Reference proteome</keyword>
<dbReference type="OrthoDB" id="9790239at2"/>
<dbReference type="RefSeq" id="WP_115884423.1">
    <property type="nucleotide sequence ID" value="NZ_CBCSHX010000001.1"/>
</dbReference>
<feature type="domain" description="Helix-hairpin-helix DNA-binding motif class 1" evidence="2">
    <location>
        <begin position="156"/>
        <end position="175"/>
    </location>
</feature>
<dbReference type="Pfam" id="PF10531">
    <property type="entry name" value="SLBB"/>
    <property type="match status" value="1"/>
</dbReference>
<feature type="transmembrane region" description="Helical" evidence="1">
    <location>
        <begin position="12"/>
        <end position="34"/>
    </location>
</feature>
<organism evidence="3 4">
    <name type="scientific">Jeotgalicoccus halotolerans</name>
    <dbReference type="NCBI Taxonomy" id="157227"/>
    <lineage>
        <taxon>Bacteria</taxon>
        <taxon>Bacillati</taxon>
        <taxon>Bacillota</taxon>
        <taxon>Bacilli</taxon>
        <taxon>Bacillales</taxon>
        <taxon>Staphylococcaceae</taxon>
        <taxon>Jeotgalicoccus</taxon>
    </lineage>
</organism>
<dbReference type="InterPro" id="IPR051675">
    <property type="entry name" value="Endo/Exo/Phosphatase_dom_1"/>
</dbReference>
<dbReference type="InterPro" id="IPR003583">
    <property type="entry name" value="Hlx-hairpin-Hlx_DNA-bd_motif"/>
</dbReference>
<dbReference type="Gene3D" id="1.10.150.280">
    <property type="entry name" value="AF1531-like domain"/>
    <property type="match status" value="1"/>
</dbReference>
<protein>
    <submittedName>
        <fullName evidence="3">Competence protein ComEA</fullName>
    </submittedName>
</protein>
<sequence length="209" mass="22681">MDIKSFFEQYKFYAAGILIGLAIIVYFAVTSFAAPEETFSFEPSADEELPAEESKEETAVLSSTLFVEVKGAVKLPGVYELPIDARVKNVLDITGLTDKADLATVNQSAKLADEMVIYVPFEGETEETTADLFSGSGVSDAGSERELVNINTAGIAELTTLNGIGEKKAQAIITYREEQGLFSTLEDLKNIPGIGDKTFENLKPYITIN</sequence>
<dbReference type="InterPro" id="IPR019554">
    <property type="entry name" value="Soluble_ligand-bd"/>
</dbReference>
<evidence type="ECO:0000259" key="2">
    <source>
        <dbReference type="SMART" id="SM00278"/>
    </source>
</evidence>
<dbReference type="InterPro" id="IPR010994">
    <property type="entry name" value="RuvA_2-like"/>
</dbReference>
<accession>A0A3E0B190</accession>
<comment type="caution">
    <text evidence="3">The sequence shown here is derived from an EMBL/GenBank/DDBJ whole genome shotgun (WGS) entry which is preliminary data.</text>
</comment>
<dbReference type="PANTHER" id="PTHR21180:SF32">
    <property type="entry name" value="ENDONUCLEASE_EXONUCLEASE_PHOSPHATASE FAMILY DOMAIN-CONTAINING PROTEIN 1"/>
    <property type="match status" value="1"/>
</dbReference>
<dbReference type="EMBL" id="QUMW01000009">
    <property type="protein sequence ID" value="REG25746.1"/>
    <property type="molecule type" value="Genomic_DNA"/>
</dbReference>
<dbReference type="PANTHER" id="PTHR21180">
    <property type="entry name" value="ENDONUCLEASE/EXONUCLEASE/PHOSPHATASE FAMILY DOMAIN-CONTAINING PROTEIN 1"/>
    <property type="match status" value="1"/>
</dbReference>
<evidence type="ECO:0000313" key="4">
    <source>
        <dbReference type="Proteomes" id="UP000257076"/>
    </source>
</evidence>
<evidence type="ECO:0000256" key="1">
    <source>
        <dbReference type="SAM" id="Phobius"/>
    </source>
</evidence>
<keyword evidence="1" id="KW-0472">Membrane</keyword>
<reference evidence="3 4" key="1">
    <citation type="submission" date="2018-08" db="EMBL/GenBank/DDBJ databases">
        <title>Genomic Encyclopedia of Type Strains, Phase IV (KMG-IV): sequencing the most valuable type-strain genomes for metagenomic binning, comparative biology and taxonomic classification.</title>
        <authorList>
            <person name="Goeker M."/>
        </authorList>
    </citation>
    <scope>NUCLEOTIDE SEQUENCE [LARGE SCALE GENOMIC DNA]</scope>
    <source>
        <strain evidence="3 4">DSM 17274</strain>
    </source>
</reference>
<proteinExistence type="predicted"/>
<dbReference type="SUPFAM" id="SSF47781">
    <property type="entry name" value="RuvA domain 2-like"/>
    <property type="match status" value="1"/>
</dbReference>
<feature type="domain" description="Helix-hairpin-helix DNA-binding motif class 1" evidence="2">
    <location>
        <begin position="186"/>
        <end position="205"/>
    </location>
</feature>
<dbReference type="GO" id="GO:0015627">
    <property type="term" value="C:type II protein secretion system complex"/>
    <property type="evidence" value="ECO:0007669"/>
    <property type="project" value="TreeGrafter"/>
</dbReference>
<dbReference type="Pfam" id="PF12836">
    <property type="entry name" value="HHH_3"/>
    <property type="match status" value="1"/>
</dbReference>
<keyword evidence="1" id="KW-1133">Transmembrane helix</keyword>
<dbReference type="InterPro" id="IPR004509">
    <property type="entry name" value="Competence_ComEA_HhH"/>
</dbReference>
<gene>
    <name evidence="3" type="ORF">DFR63_0790</name>
</gene>